<feature type="domain" description="BTB" evidence="2">
    <location>
        <begin position="162"/>
        <end position="223"/>
    </location>
</feature>
<dbReference type="PANTHER" id="PTHR46672:SF1">
    <property type="entry name" value="OS08G0103600 PROTEIN"/>
    <property type="match status" value="1"/>
</dbReference>
<reference evidence="3" key="1">
    <citation type="submission" date="2015-03" db="EMBL/GenBank/DDBJ databases">
        <title>A transcriptome of Araucaria cunninghamii, an australian fine timber species.</title>
        <authorList>
            <person name="Jing Yi C.J.Y."/>
            <person name="Yin San L.Y.S."/>
            <person name="Abdul Karim S.S."/>
            <person name="Wan Azmi N.N."/>
            <person name="Hercus R.R."/>
            <person name="Croft L.L."/>
        </authorList>
    </citation>
    <scope>NUCLEOTIDE SEQUENCE</scope>
    <source>
        <strain evidence="3">MI0301</strain>
        <tissue evidence="3">Leaf</tissue>
    </source>
</reference>
<dbReference type="PROSITE" id="PS50097">
    <property type="entry name" value="BTB"/>
    <property type="match status" value="1"/>
</dbReference>
<dbReference type="InterPro" id="IPR011333">
    <property type="entry name" value="SKP1/BTB/POZ_sf"/>
</dbReference>
<dbReference type="Gene3D" id="3.30.710.10">
    <property type="entry name" value="Potassium Channel Kv1.1, Chain A"/>
    <property type="match status" value="1"/>
</dbReference>
<evidence type="ECO:0000313" key="3">
    <source>
        <dbReference type="EMBL" id="JAG97972.1"/>
    </source>
</evidence>
<comment type="pathway">
    <text evidence="1">Protein modification; protein ubiquitination.</text>
</comment>
<dbReference type="CDD" id="cd18186">
    <property type="entry name" value="BTB_POZ_ZBTB_KLHL-like"/>
    <property type="match status" value="1"/>
</dbReference>
<organism evidence="3">
    <name type="scientific">Araucaria cunninghamii</name>
    <name type="common">Hoop pine</name>
    <name type="synonym">Moreton Bay pine</name>
    <dbReference type="NCBI Taxonomy" id="56994"/>
    <lineage>
        <taxon>Eukaryota</taxon>
        <taxon>Viridiplantae</taxon>
        <taxon>Streptophyta</taxon>
        <taxon>Embryophyta</taxon>
        <taxon>Tracheophyta</taxon>
        <taxon>Spermatophyta</taxon>
        <taxon>Pinopsida</taxon>
        <taxon>Pinidae</taxon>
        <taxon>Conifers II</taxon>
        <taxon>Araucariales</taxon>
        <taxon>Araucariaceae</taxon>
        <taxon>Araucaria</taxon>
    </lineage>
</organism>
<dbReference type="SMART" id="SM00225">
    <property type="entry name" value="BTB"/>
    <property type="match status" value="1"/>
</dbReference>
<dbReference type="InterPro" id="IPR044714">
    <property type="entry name" value="AtSIBP1-like"/>
</dbReference>
<dbReference type="AlphaFoldDB" id="A0A0D6R2C6"/>
<name>A0A0D6R2C6_ARACU</name>
<protein>
    <recommendedName>
        <fullName evidence="2">BTB domain-containing protein</fullName>
    </recommendedName>
</protein>
<dbReference type="EMBL" id="GCKF01029744">
    <property type="protein sequence ID" value="JAG97972.1"/>
    <property type="molecule type" value="Transcribed_RNA"/>
</dbReference>
<dbReference type="SUPFAM" id="SSF54695">
    <property type="entry name" value="POZ domain"/>
    <property type="match status" value="1"/>
</dbReference>
<proteinExistence type="predicted"/>
<accession>A0A0D6R2C6</accession>
<dbReference type="Pfam" id="PF00651">
    <property type="entry name" value="BTB"/>
    <property type="match status" value="1"/>
</dbReference>
<dbReference type="InterPro" id="IPR000210">
    <property type="entry name" value="BTB/POZ_dom"/>
</dbReference>
<evidence type="ECO:0000259" key="2">
    <source>
        <dbReference type="PROSITE" id="PS50097"/>
    </source>
</evidence>
<evidence type="ECO:0000256" key="1">
    <source>
        <dbReference type="ARBA" id="ARBA00004906"/>
    </source>
</evidence>
<dbReference type="PANTHER" id="PTHR46672">
    <property type="entry name" value="OS08G0495500 PROTEIN-RELATED"/>
    <property type="match status" value="1"/>
</dbReference>
<sequence length="327" mass="37863">MSDAKVETTARVAQWRIENLGSWSYRRSDPFKMGLWNWHLSVEKSRHLIVRLFPEPSRSSKEQPPIATFVLRIYNAALNNRRPWTSPVHDKLLRSSEDFMWPLETTFHGRFIIDVEFLDLKVATMNGGEACSIWPNEGAMQCQATKGALKCLARMLDDGLHTDVTINTVNGSVRAHRAVLAARSPVFESMFLHDLKEKESSIINIEDISVEACMALLSYIYGGIKHENFWNHRIALLRAADKYDIRDLKESCEESLLEDIDSNNVLERLQEAWLYQLSRLKKGCLMYLFDFGKIYDVREDLNAFFQHANRELMIEMFQEVLNAWKVG</sequence>